<comment type="caution">
    <text evidence="1">The sequence shown here is derived from an EMBL/GenBank/DDBJ whole genome shotgun (WGS) entry which is preliminary data.</text>
</comment>
<dbReference type="Proteomes" id="UP000240996">
    <property type="component" value="Unassembled WGS sequence"/>
</dbReference>
<proteinExistence type="predicted"/>
<name>A0A2T4YN12_9SPHN</name>
<reference evidence="1 2" key="1">
    <citation type="submission" date="2018-04" db="EMBL/GenBank/DDBJ databases">
        <title>Genomic Encyclopedia of Type Strains, Phase III (KMG-III): the genomes of soil and plant-associated and newly described type strains.</title>
        <authorList>
            <person name="Whitman W."/>
        </authorList>
    </citation>
    <scope>NUCLEOTIDE SEQUENCE [LARGE SCALE GENOMIC DNA]</scope>
    <source>
        <strain evidence="1 2">NW12</strain>
    </source>
</reference>
<protein>
    <submittedName>
        <fullName evidence="1">Uncharacterized protein</fullName>
    </submittedName>
</protein>
<evidence type="ECO:0000313" key="2">
    <source>
        <dbReference type="Proteomes" id="UP000240996"/>
    </source>
</evidence>
<accession>A0A2T4YN12</accession>
<keyword evidence="2" id="KW-1185">Reference proteome</keyword>
<evidence type="ECO:0000313" key="1">
    <source>
        <dbReference type="EMBL" id="PTM44793.1"/>
    </source>
</evidence>
<dbReference type="RefSeq" id="WP_107933611.1">
    <property type="nucleotide sequence ID" value="NZ_PZZN01000003.1"/>
</dbReference>
<dbReference type="EMBL" id="PZZN01000003">
    <property type="protein sequence ID" value="PTM44793.1"/>
    <property type="molecule type" value="Genomic_DNA"/>
</dbReference>
<dbReference type="AlphaFoldDB" id="A0A2T4YN12"/>
<sequence>MTQAITPSSLWQGTPHPTSRWTVQQIGALMKEGRDPVSVPTATVLRRPRENPDDWTMPPKAVELVLPRLRLKHDGKRAQVITPAGAIQWMDIVRGR</sequence>
<organism evidence="1 2">
    <name type="scientific">Sphingomonas aerolata</name>
    <dbReference type="NCBI Taxonomy" id="185951"/>
    <lineage>
        <taxon>Bacteria</taxon>
        <taxon>Pseudomonadati</taxon>
        <taxon>Pseudomonadota</taxon>
        <taxon>Alphaproteobacteria</taxon>
        <taxon>Sphingomonadales</taxon>
        <taxon>Sphingomonadaceae</taxon>
        <taxon>Sphingomonas</taxon>
    </lineage>
</organism>
<gene>
    <name evidence="1" type="ORF">C8J24_3004</name>
</gene>